<feature type="transmembrane region" description="Helical" evidence="1">
    <location>
        <begin position="34"/>
        <end position="59"/>
    </location>
</feature>
<gene>
    <name evidence="2" type="ORF">BXYJ_LOCUS751</name>
</gene>
<dbReference type="WBParaSite" id="BXY_0476600.1">
    <property type="protein sequence ID" value="BXY_0476600.1"/>
    <property type="gene ID" value="BXY_0476600"/>
</dbReference>
<dbReference type="Proteomes" id="UP000095284">
    <property type="component" value="Unplaced"/>
</dbReference>
<accession>A0A1I7RVK4</accession>
<reference evidence="5" key="1">
    <citation type="submission" date="2016-11" db="UniProtKB">
        <authorList>
            <consortium name="WormBaseParasite"/>
        </authorList>
    </citation>
    <scope>IDENTIFICATION</scope>
</reference>
<name>A0A1I7RVK4_BURXY</name>
<organism evidence="3 5">
    <name type="scientific">Bursaphelenchus xylophilus</name>
    <name type="common">Pinewood nematode worm</name>
    <name type="synonym">Aphelenchoides xylophilus</name>
    <dbReference type="NCBI Taxonomy" id="6326"/>
    <lineage>
        <taxon>Eukaryota</taxon>
        <taxon>Metazoa</taxon>
        <taxon>Ecdysozoa</taxon>
        <taxon>Nematoda</taxon>
        <taxon>Chromadorea</taxon>
        <taxon>Rhabditida</taxon>
        <taxon>Tylenchina</taxon>
        <taxon>Tylenchomorpha</taxon>
        <taxon>Aphelenchoidea</taxon>
        <taxon>Aphelenchoididae</taxon>
        <taxon>Bursaphelenchus</taxon>
    </lineage>
</organism>
<dbReference type="AlphaFoldDB" id="A0A1I7RVK4"/>
<evidence type="ECO:0000256" key="1">
    <source>
        <dbReference type="SAM" id="Phobius"/>
    </source>
</evidence>
<protein>
    <submittedName>
        <fullName evidence="2">(pine wood nematode) hypothetical protein</fullName>
    </submittedName>
</protein>
<dbReference type="EMBL" id="CAJFDI010000001">
    <property type="protein sequence ID" value="CAD5208515.1"/>
    <property type="molecule type" value="Genomic_DNA"/>
</dbReference>
<reference evidence="2" key="2">
    <citation type="submission" date="2020-09" db="EMBL/GenBank/DDBJ databases">
        <authorList>
            <person name="Kikuchi T."/>
        </authorList>
    </citation>
    <scope>NUCLEOTIDE SEQUENCE</scope>
    <source>
        <strain evidence="2">Ka4C1</strain>
    </source>
</reference>
<dbReference type="EMBL" id="CAJFCV020000001">
    <property type="protein sequence ID" value="CAG9081805.1"/>
    <property type="molecule type" value="Genomic_DNA"/>
</dbReference>
<evidence type="ECO:0000313" key="5">
    <source>
        <dbReference type="WBParaSite" id="BXY_0476600.1"/>
    </source>
</evidence>
<keyword evidence="1" id="KW-1133">Transmembrane helix</keyword>
<proteinExistence type="predicted"/>
<sequence length="89" mass="10147">MYNILMPLGQARSNKNISDQLEEFTTSTLPYVALFLYLVLFIATALMIFLVCQIVYEMCTSGISAPRKRQPSNSEKLQIFDLERYSSAV</sequence>
<dbReference type="Proteomes" id="UP000659654">
    <property type="component" value="Unassembled WGS sequence"/>
</dbReference>
<dbReference type="Proteomes" id="UP000582659">
    <property type="component" value="Unassembled WGS sequence"/>
</dbReference>
<keyword evidence="4" id="KW-1185">Reference proteome</keyword>
<evidence type="ECO:0000313" key="4">
    <source>
        <dbReference type="Proteomes" id="UP000659654"/>
    </source>
</evidence>
<evidence type="ECO:0000313" key="2">
    <source>
        <dbReference type="EMBL" id="CAD5208515.1"/>
    </source>
</evidence>
<keyword evidence="1" id="KW-0812">Transmembrane</keyword>
<evidence type="ECO:0000313" key="3">
    <source>
        <dbReference type="Proteomes" id="UP000095284"/>
    </source>
</evidence>
<keyword evidence="1" id="KW-0472">Membrane</keyword>